<name>A0A2P7ZCP2_9PEZI</name>
<dbReference type="AlphaFoldDB" id="A0A2P7ZCP2"/>
<comment type="caution">
    <text evidence="1">The sequence shown here is derived from an EMBL/GenBank/DDBJ whole genome shotgun (WGS) entry which is preliminary data.</text>
</comment>
<keyword evidence="2" id="KW-1185">Reference proteome</keyword>
<accession>A0A2P7ZCP2</accession>
<dbReference type="Proteomes" id="UP000243723">
    <property type="component" value="Unassembled WGS sequence"/>
</dbReference>
<evidence type="ECO:0000313" key="2">
    <source>
        <dbReference type="Proteomes" id="UP000243723"/>
    </source>
</evidence>
<evidence type="ECO:0000313" key="1">
    <source>
        <dbReference type="EMBL" id="PSK45992.1"/>
    </source>
</evidence>
<organism evidence="1 2">
    <name type="scientific">Elsinoe australis</name>
    <dbReference type="NCBI Taxonomy" id="40998"/>
    <lineage>
        <taxon>Eukaryota</taxon>
        <taxon>Fungi</taxon>
        <taxon>Dikarya</taxon>
        <taxon>Ascomycota</taxon>
        <taxon>Pezizomycotina</taxon>
        <taxon>Dothideomycetes</taxon>
        <taxon>Dothideomycetidae</taxon>
        <taxon>Myriangiales</taxon>
        <taxon>Elsinoaceae</taxon>
        <taxon>Elsinoe</taxon>
    </lineage>
</organism>
<protein>
    <submittedName>
        <fullName evidence="1">Survival of motor neuron protein-interacting protein yip1</fullName>
    </submittedName>
</protein>
<proteinExistence type="predicted"/>
<reference evidence="1 2" key="1">
    <citation type="submission" date="2017-05" db="EMBL/GenBank/DDBJ databases">
        <title>Draft genome sequence of Elsinoe australis.</title>
        <authorList>
            <person name="Cheng Q."/>
        </authorList>
    </citation>
    <scope>NUCLEOTIDE SEQUENCE [LARGE SCALE GENOMIC DNA]</scope>
    <source>
        <strain evidence="1 2">NL1</strain>
    </source>
</reference>
<sequence length="182" mass="19182">MIPTVIATSSYYVPAAAAPTEAILAPTFPTLNWKLSVGAFRLCFDAGSVSLSGCQKQLSRNPSFTSSSIGAMIAPQVADVPSNVSTVLTGLYPGWTYHFAILTGTHTSTGSCVVQYSLGGDVSYFYSLANDWMDAPFPQISTGPLSVVPTNDTMTLMISMSCPTVGDNMAFRNPSLTGPYLA</sequence>
<dbReference type="EMBL" id="NHZQ01000236">
    <property type="protein sequence ID" value="PSK45992.1"/>
    <property type="molecule type" value="Genomic_DNA"/>
</dbReference>
<gene>
    <name evidence="1" type="ORF">B9Z65_4960</name>
</gene>